<dbReference type="Gene3D" id="2.160.10.10">
    <property type="entry name" value="Hexapeptide repeat proteins"/>
    <property type="match status" value="1"/>
</dbReference>
<dbReference type="InterPro" id="IPR011004">
    <property type="entry name" value="Trimer_LpxA-like_sf"/>
</dbReference>
<dbReference type="EMBL" id="AF172324">
    <property type="protein sequence ID" value="AAD50488.1"/>
    <property type="molecule type" value="Genomic_DNA"/>
</dbReference>
<gene>
    <name evidence="1" type="primary">wbnC</name>
</gene>
<dbReference type="Pfam" id="PF00132">
    <property type="entry name" value="Hexapep"/>
    <property type="match status" value="1"/>
</dbReference>
<proteinExistence type="predicted"/>
<dbReference type="InterPro" id="IPR051159">
    <property type="entry name" value="Hexapeptide_acetyltransf"/>
</dbReference>
<reference evidence="1" key="1">
    <citation type="journal article" date="1999" name="Infect. Immun.">
        <title>Molecular characterization of the locus encoding biosynthesis of the lipopolysaccharide O antigen of Escherichia coli serotype O113.</title>
        <authorList>
            <person name="Paton A.W."/>
            <person name="Paton J.C."/>
        </authorList>
    </citation>
    <scope>NUCLEOTIDE SEQUENCE</scope>
    <source>
        <strain evidence="1">98NK2</strain>
    </source>
</reference>
<dbReference type="AlphaFoldDB" id="Q9RP59"/>
<organism evidence="1">
    <name type="scientific">Escherichia coli</name>
    <dbReference type="NCBI Taxonomy" id="562"/>
    <lineage>
        <taxon>Bacteria</taxon>
        <taxon>Pseudomonadati</taxon>
        <taxon>Pseudomonadota</taxon>
        <taxon>Gammaproteobacteria</taxon>
        <taxon>Enterobacterales</taxon>
        <taxon>Enterobacteriaceae</taxon>
        <taxon>Escherichia</taxon>
    </lineage>
</organism>
<sequence>MIIQIIRKIFQIFNSCFYCLFYRKLSINPIKSHFSGDVYIKNNGAIFIGDYFRSRHGVTLNVNGGSINIGKNVFFNRYVSLNCMSHIFIGNNVLIGESSKLYDHDHDFRSGPEEKNNKFVHQPIKVGNNVWIGSNVVILKGVTIGDNSVIGAGCIVTRDVPANSVLIQKRHSTYIKIIK</sequence>
<dbReference type="PANTHER" id="PTHR23416:SF78">
    <property type="entry name" value="LIPOPOLYSACCHARIDE BIOSYNTHESIS O-ACETYL TRANSFERASE WBBJ-RELATED"/>
    <property type="match status" value="1"/>
</dbReference>
<protein>
    <submittedName>
        <fullName evidence="1">WbnC</fullName>
    </submittedName>
</protein>
<dbReference type="CDD" id="cd04647">
    <property type="entry name" value="LbH_MAT_like"/>
    <property type="match status" value="1"/>
</dbReference>
<dbReference type="SUPFAM" id="SSF51161">
    <property type="entry name" value="Trimeric LpxA-like enzymes"/>
    <property type="match status" value="1"/>
</dbReference>
<accession>Q9RP59</accession>
<name>Q9RP59_ECOLX</name>
<dbReference type="PANTHER" id="PTHR23416">
    <property type="entry name" value="SIALIC ACID SYNTHASE-RELATED"/>
    <property type="match status" value="1"/>
</dbReference>
<evidence type="ECO:0000313" key="1">
    <source>
        <dbReference type="EMBL" id="AAD50488.1"/>
    </source>
</evidence>
<dbReference type="PATRIC" id="fig|562.7401.peg.4079"/>
<dbReference type="RefSeq" id="WP_000586627.1">
    <property type="nucleotide sequence ID" value="NZ_AP025551.1"/>
</dbReference>
<dbReference type="InterPro" id="IPR001451">
    <property type="entry name" value="Hexapep"/>
</dbReference>